<protein>
    <submittedName>
        <fullName evidence="1">Uncharacterized protein</fullName>
    </submittedName>
</protein>
<sequence>MNNMLEKFGEILIREVRDSVSEDYNLIKTGQIKSKIGRELYESMSSFDEKDLDTLDRFSEEIIDRVIHKFLFLFEESDEFTIAMKNAVTPSDDLVEESDGLSGELFGKAGWITKFSENLINSKR</sequence>
<evidence type="ECO:0000313" key="2">
    <source>
        <dbReference type="Proteomes" id="UP000316614"/>
    </source>
</evidence>
<proteinExistence type="predicted"/>
<accession>A0A514CKT1</accession>
<dbReference type="AlphaFoldDB" id="A0A514CKT1"/>
<dbReference type="Proteomes" id="UP000316614">
    <property type="component" value="Chromosome"/>
</dbReference>
<dbReference type="RefSeq" id="WP_141615663.1">
    <property type="nucleotide sequence ID" value="NZ_CP041253.1"/>
</dbReference>
<dbReference type="EMBL" id="CP041253">
    <property type="protein sequence ID" value="QDH80429.1"/>
    <property type="molecule type" value="Genomic_DNA"/>
</dbReference>
<evidence type="ECO:0000313" key="1">
    <source>
        <dbReference type="EMBL" id="QDH80429.1"/>
    </source>
</evidence>
<dbReference type="OrthoDB" id="292317at2"/>
<gene>
    <name evidence="1" type="ORF">FKX85_15820</name>
</gene>
<dbReference type="KEGG" id="echi:FKX85_15820"/>
<organism evidence="1 2">
    <name type="scientific">Echinicola soli</name>
    <dbReference type="NCBI Taxonomy" id="2591634"/>
    <lineage>
        <taxon>Bacteria</taxon>
        <taxon>Pseudomonadati</taxon>
        <taxon>Bacteroidota</taxon>
        <taxon>Cytophagia</taxon>
        <taxon>Cytophagales</taxon>
        <taxon>Cyclobacteriaceae</taxon>
        <taxon>Echinicola</taxon>
    </lineage>
</organism>
<name>A0A514CKT1_9BACT</name>
<reference evidence="1 2" key="1">
    <citation type="submission" date="2019-06" db="EMBL/GenBank/DDBJ databases">
        <title>Echinicola alkalisoli sp. nov. isolated from saline soil.</title>
        <authorList>
            <person name="Sun J.-Q."/>
            <person name="Xu L."/>
        </authorList>
    </citation>
    <scope>NUCLEOTIDE SEQUENCE [LARGE SCALE GENOMIC DNA]</scope>
    <source>
        <strain evidence="1 2">LN3S3</strain>
    </source>
</reference>
<keyword evidence="2" id="KW-1185">Reference proteome</keyword>